<dbReference type="AlphaFoldDB" id="A0A840RSQ8"/>
<organism evidence="3 4">
    <name type="scientific">Glaciimonas immobilis</name>
    <dbReference type="NCBI Taxonomy" id="728004"/>
    <lineage>
        <taxon>Bacteria</taxon>
        <taxon>Pseudomonadati</taxon>
        <taxon>Pseudomonadota</taxon>
        <taxon>Betaproteobacteria</taxon>
        <taxon>Burkholderiales</taxon>
        <taxon>Oxalobacteraceae</taxon>
        <taxon>Glaciimonas</taxon>
    </lineage>
</organism>
<comment type="caution">
    <text evidence="3">The sequence shown here is derived from an EMBL/GenBank/DDBJ whole genome shotgun (WGS) entry which is preliminary data.</text>
</comment>
<keyword evidence="2" id="KW-1133">Transmembrane helix</keyword>
<keyword evidence="2" id="KW-0812">Transmembrane</keyword>
<dbReference type="Proteomes" id="UP000571084">
    <property type="component" value="Unassembled WGS sequence"/>
</dbReference>
<name>A0A840RSQ8_9BURK</name>
<evidence type="ECO:0000313" key="3">
    <source>
        <dbReference type="EMBL" id="MBB5200845.1"/>
    </source>
</evidence>
<gene>
    <name evidence="3" type="ORF">HNR39_002687</name>
</gene>
<evidence type="ECO:0000313" key="4">
    <source>
        <dbReference type="Proteomes" id="UP000571084"/>
    </source>
</evidence>
<sequence>MTVTAESVKSKLEAATGYNQVKIKVDVKPSLADHKPMTDITRQEFDAKFEAREARLDARIDAVTNKMDASISAITNKMDLFLVRSEAAEKLSIARHDNSEKILQQMLTHVAAAADRTTGLKSTLWVTSLTTILAVFALALAAYFGTQQSNIGISQITISAFESGKGSVSTPTALAPAPAPVQKK</sequence>
<protein>
    <submittedName>
        <fullName evidence="3">Ribosome-associated translation inhibitor RaiA</fullName>
    </submittedName>
</protein>
<proteinExistence type="predicted"/>
<evidence type="ECO:0000256" key="2">
    <source>
        <dbReference type="SAM" id="Phobius"/>
    </source>
</evidence>
<evidence type="ECO:0000256" key="1">
    <source>
        <dbReference type="SAM" id="MobiDB-lite"/>
    </source>
</evidence>
<feature type="region of interest" description="Disordered" evidence="1">
    <location>
        <begin position="165"/>
        <end position="184"/>
    </location>
</feature>
<dbReference type="RefSeq" id="WP_168055709.1">
    <property type="nucleotide sequence ID" value="NZ_JAAOZT010000007.1"/>
</dbReference>
<keyword evidence="2" id="KW-0472">Membrane</keyword>
<accession>A0A840RSQ8</accession>
<reference evidence="3 4" key="1">
    <citation type="submission" date="2020-08" db="EMBL/GenBank/DDBJ databases">
        <title>Genomic Encyclopedia of Type Strains, Phase IV (KMG-IV): sequencing the most valuable type-strain genomes for metagenomic binning, comparative biology and taxonomic classification.</title>
        <authorList>
            <person name="Goeker M."/>
        </authorList>
    </citation>
    <scope>NUCLEOTIDE SEQUENCE [LARGE SCALE GENOMIC DNA]</scope>
    <source>
        <strain evidence="3 4">DSM 23240</strain>
    </source>
</reference>
<dbReference type="EMBL" id="JACHHQ010000005">
    <property type="protein sequence ID" value="MBB5200845.1"/>
    <property type="molecule type" value="Genomic_DNA"/>
</dbReference>
<feature type="transmembrane region" description="Helical" evidence="2">
    <location>
        <begin position="124"/>
        <end position="145"/>
    </location>
</feature>
<keyword evidence="4" id="KW-1185">Reference proteome</keyword>